<dbReference type="Proteomes" id="UP000260665">
    <property type="component" value="Unassembled WGS sequence"/>
</dbReference>
<dbReference type="CDD" id="cd06170">
    <property type="entry name" value="LuxR_C_like"/>
    <property type="match status" value="1"/>
</dbReference>
<accession>A0A3E1R7C5</accession>
<dbReference type="PROSITE" id="PS50110">
    <property type="entry name" value="RESPONSE_REGULATORY"/>
    <property type="match status" value="1"/>
</dbReference>
<dbReference type="PANTHER" id="PTHR43214">
    <property type="entry name" value="TWO-COMPONENT RESPONSE REGULATOR"/>
    <property type="match status" value="1"/>
</dbReference>
<dbReference type="InterPro" id="IPR058245">
    <property type="entry name" value="NreC/VraR/RcsB-like_REC"/>
</dbReference>
<gene>
    <name evidence="6" type="ORF">DIC66_20250</name>
</gene>
<feature type="domain" description="Response regulatory" evidence="5">
    <location>
        <begin position="5"/>
        <end position="121"/>
    </location>
</feature>
<evidence type="ECO:0000256" key="3">
    <source>
        <dbReference type="PROSITE-ProRule" id="PRU00169"/>
    </source>
</evidence>
<dbReference type="PANTHER" id="PTHR43214:SF42">
    <property type="entry name" value="TRANSCRIPTIONAL REGULATORY PROTEIN DESR"/>
    <property type="match status" value="1"/>
</dbReference>
<dbReference type="InterPro" id="IPR011006">
    <property type="entry name" value="CheY-like_superfamily"/>
</dbReference>
<dbReference type="PRINTS" id="PR00038">
    <property type="entry name" value="HTHLUXR"/>
</dbReference>
<organism evidence="6 7">
    <name type="scientific">Rhodoferax lacus</name>
    <dbReference type="NCBI Taxonomy" id="2184758"/>
    <lineage>
        <taxon>Bacteria</taxon>
        <taxon>Pseudomonadati</taxon>
        <taxon>Pseudomonadota</taxon>
        <taxon>Betaproteobacteria</taxon>
        <taxon>Burkholderiales</taxon>
        <taxon>Comamonadaceae</taxon>
        <taxon>Rhodoferax</taxon>
    </lineage>
</organism>
<dbReference type="Gene3D" id="3.40.50.2300">
    <property type="match status" value="1"/>
</dbReference>
<comment type="caution">
    <text evidence="6">The sequence shown here is derived from an EMBL/GenBank/DDBJ whole genome shotgun (WGS) entry which is preliminary data.</text>
</comment>
<evidence type="ECO:0000313" key="6">
    <source>
        <dbReference type="EMBL" id="RFO95091.1"/>
    </source>
</evidence>
<dbReference type="AlphaFoldDB" id="A0A3E1R7C5"/>
<dbReference type="RefSeq" id="WP_117180001.1">
    <property type="nucleotide sequence ID" value="NZ_QFZK01000023.1"/>
</dbReference>
<feature type="domain" description="HTH luxR-type" evidence="4">
    <location>
        <begin position="148"/>
        <end position="213"/>
    </location>
</feature>
<evidence type="ECO:0000256" key="2">
    <source>
        <dbReference type="ARBA" id="ARBA00023125"/>
    </source>
</evidence>
<dbReference type="SUPFAM" id="SSF46894">
    <property type="entry name" value="C-terminal effector domain of the bipartite response regulators"/>
    <property type="match status" value="1"/>
</dbReference>
<dbReference type="PROSITE" id="PS50043">
    <property type="entry name" value="HTH_LUXR_2"/>
    <property type="match status" value="1"/>
</dbReference>
<dbReference type="InterPro" id="IPR039420">
    <property type="entry name" value="WalR-like"/>
</dbReference>
<dbReference type="GO" id="GO:0003677">
    <property type="term" value="F:DNA binding"/>
    <property type="evidence" value="ECO:0007669"/>
    <property type="project" value="UniProtKB-KW"/>
</dbReference>
<protein>
    <submittedName>
        <fullName evidence="6">DNA-binding response regulator</fullName>
    </submittedName>
</protein>
<sequence>MTKTNLMLVDDNVLFRKGLGALLGQQADMVVKEDMAGGRDVVQAILRADPDVLILDIKLAGTSGLDIVTQIKSRKPRIKAVLLTASRTEEHVCTAMRIGVDGYVLKDATLEEVLIAVRSAVKDKKYLSPDVSGQLVSGFLYPEQSRSRSTELDVLTKRERGVLQLIAEGRTNRSAAEFLSVSPKTVEKHRASLMLKLGLKNATDVVLVALELGLIDKPSYFSHRAIMVNHHSQPLVAH</sequence>
<keyword evidence="2 6" id="KW-0238">DNA-binding</keyword>
<proteinExistence type="predicted"/>
<dbReference type="GO" id="GO:0000160">
    <property type="term" value="P:phosphorelay signal transduction system"/>
    <property type="evidence" value="ECO:0007669"/>
    <property type="project" value="InterPro"/>
</dbReference>
<dbReference type="GO" id="GO:0006355">
    <property type="term" value="P:regulation of DNA-templated transcription"/>
    <property type="evidence" value="ECO:0007669"/>
    <property type="project" value="InterPro"/>
</dbReference>
<reference evidence="6 7" key="1">
    <citation type="submission" date="2018-05" db="EMBL/GenBank/DDBJ databases">
        <title>Rhodoferax soyangensis sp.nov., isolated from an oligotrophic freshwater lake.</title>
        <authorList>
            <person name="Park M."/>
        </authorList>
    </citation>
    <scope>NUCLEOTIDE SEQUENCE [LARGE SCALE GENOMIC DNA]</scope>
    <source>
        <strain evidence="6 7">IMCC26218</strain>
    </source>
</reference>
<evidence type="ECO:0000313" key="7">
    <source>
        <dbReference type="Proteomes" id="UP000260665"/>
    </source>
</evidence>
<keyword evidence="7" id="KW-1185">Reference proteome</keyword>
<dbReference type="CDD" id="cd17535">
    <property type="entry name" value="REC_NarL-like"/>
    <property type="match status" value="1"/>
</dbReference>
<dbReference type="InterPro" id="IPR016032">
    <property type="entry name" value="Sig_transdc_resp-reg_C-effctor"/>
</dbReference>
<keyword evidence="1 3" id="KW-0597">Phosphoprotein</keyword>
<dbReference type="EMBL" id="QFZK01000023">
    <property type="protein sequence ID" value="RFO95091.1"/>
    <property type="molecule type" value="Genomic_DNA"/>
</dbReference>
<name>A0A3E1R7C5_9BURK</name>
<dbReference type="Pfam" id="PF00196">
    <property type="entry name" value="GerE"/>
    <property type="match status" value="1"/>
</dbReference>
<dbReference type="SMART" id="SM00448">
    <property type="entry name" value="REC"/>
    <property type="match status" value="1"/>
</dbReference>
<dbReference type="InterPro" id="IPR001789">
    <property type="entry name" value="Sig_transdc_resp-reg_receiver"/>
</dbReference>
<feature type="modified residue" description="4-aspartylphosphate" evidence="3">
    <location>
        <position position="56"/>
    </location>
</feature>
<dbReference type="SUPFAM" id="SSF52172">
    <property type="entry name" value="CheY-like"/>
    <property type="match status" value="1"/>
</dbReference>
<dbReference type="OrthoDB" id="3374006at2"/>
<dbReference type="InterPro" id="IPR000792">
    <property type="entry name" value="Tscrpt_reg_LuxR_C"/>
</dbReference>
<evidence type="ECO:0000256" key="1">
    <source>
        <dbReference type="ARBA" id="ARBA00022553"/>
    </source>
</evidence>
<evidence type="ECO:0000259" key="4">
    <source>
        <dbReference type="PROSITE" id="PS50043"/>
    </source>
</evidence>
<evidence type="ECO:0000259" key="5">
    <source>
        <dbReference type="PROSITE" id="PS50110"/>
    </source>
</evidence>
<dbReference type="SMART" id="SM00421">
    <property type="entry name" value="HTH_LUXR"/>
    <property type="match status" value="1"/>
</dbReference>
<dbReference type="Pfam" id="PF00072">
    <property type="entry name" value="Response_reg"/>
    <property type="match status" value="1"/>
</dbReference>